<evidence type="ECO:0000313" key="2">
    <source>
        <dbReference type="EMBL" id="PKI67298.1"/>
    </source>
</evidence>
<evidence type="ECO:0000313" key="4">
    <source>
        <dbReference type="Proteomes" id="UP000233551"/>
    </source>
</evidence>
<comment type="caution">
    <text evidence="1">The sequence shown here is derived from an EMBL/GenBank/DDBJ whole genome shotgun (WGS) entry which is preliminary data.</text>
</comment>
<evidence type="ECO:0000313" key="3">
    <source>
        <dbReference type="Proteomes" id="UP000197138"/>
    </source>
</evidence>
<dbReference type="EMBL" id="MTKT01000801">
    <property type="protein sequence ID" value="OWM87938.1"/>
    <property type="molecule type" value="Genomic_DNA"/>
</dbReference>
<organism evidence="1 3">
    <name type="scientific">Punica granatum</name>
    <name type="common">Pomegranate</name>
    <dbReference type="NCBI Taxonomy" id="22663"/>
    <lineage>
        <taxon>Eukaryota</taxon>
        <taxon>Viridiplantae</taxon>
        <taxon>Streptophyta</taxon>
        <taxon>Embryophyta</taxon>
        <taxon>Tracheophyta</taxon>
        <taxon>Spermatophyta</taxon>
        <taxon>Magnoliopsida</taxon>
        <taxon>eudicotyledons</taxon>
        <taxon>Gunneridae</taxon>
        <taxon>Pentapetalae</taxon>
        <taxon>rosids</taxon>
        <taxon>malvids</taxon>
        <taxon>Myrtales</taxon>
        <taxon>Lythraceae</taxon>
        <taxon>Punica</taxon>
    </lineage>
</organism>
<dbReference type="Proteomes" id="UP000233551">
    <property type="component" value="Unassembled WGS sequence"/>
</dbReference>
<accession>A0A218XSZ9</accession>
<reference evidence="1" key="2">
    <citation type="submission" date="2017-06" db="EMBL/GenBank/DDBJ databases">
        <title>The pomegranate genome and the genomics of punicalagin biosynthesis.</title>
        <authorList>
            <person name="Xu C."/>
        </authorList>
    </citation>
    <scope>NUCLEOTIDE SEQUENCE [LARGE SCALE GENOMIC DNA]</scope>
    <source>
        <tissue evidence="1">Fresh leaf</tissue>
    </source>
</reference>
<name>A0A218XSZ9_PUNGR</name>
<reference evidence="2 4" key="3">
    <citation type="submission" date="2017-11" db="EMBL/GenBank/DDBJ databases">
        <title>De-novo sequencing of pomegranate (Punica granatum L.) genome.</title>
        <authorList>
            <person name="Akparov Z."/>
            <person name="Amiraslanov A."/>
            <person name="Hajiyeva S."/>
            <person name="Abbasov M."/>
            <person name="Kaur K."/>
            <person name="Hamwieh A."/>
            <person name="Solovyev V."/>
            <person name="Salamov A."/>
            <person name="Braich B."/>
            <person name="Kosarev P."/>
            <person name="Mahmoud A."/>
            <person name="Hajiyev E."/>
            <person name="Babayeva S."/>
            <person name="Izzatullayeva V."/>
            <person name="Mammadov A."/>
            <person name="Mammadov A."/>
            <person name="Sharifova S."/>
            <person name="Ojaghi J."/>
            <person name="Eynullazada K."/>
            <person name="Bayramov B."/>
            <person name="Abdulazimova A."/>
            <person name="Shahmuradov I."/>
        </authorList>
    </citation>
    <scope>NUCLEOTIDE SEQUENCE [LARGE SCALE GENOMIC DNA]</scope>
    <source>
        <strain evidence="2">AG2017</strain>
        <strain evidence="4">cv. AG2017</strain>
        <tissue evidence="2">Leaf</tissue>
    </source>
</reference>
<dbReference type="EMBL" id="PGOL01000621">
    <property type="protein sequence ID" value="PKI67298.1"/>
    <property type="molecule type" value="Genomic_DNA"/>
</dbReference>
<sequence length="139" mass="16086">MALARDSHRTRPCAYWKFEDMWSRSDPTYVYPLEGIFDVLILRKHQLVTLDARSLVGDVADYNEGVVWSHSVPVALAFLHRPKLLQASVEATLTELNVDPTSTQDIARGILRCSTVYKQQQFQYYSRKLVGRQGKRWRS</sequence>
<dbReference type="STRING" id="22663.A0A218XSZ9"/>
<reference evidence="3" key="1">
    <citation type="journal article" date="2017" name="Plant J.">
        <title>The pomegranate (Punica granatum L.) genome and the genomics of punicalagin biosynthesis.</title>
        <authorList>
            <person name="Qin G."/>
            <person name="Xu C."/>
            <person name="Ming R."/>
            <person name="Tang H."/>
            <person name="Guyot R."/>
            <person name="Kramer E.M."/>
            <person name="Hu Y."/>
            <person name="Yi X."/>
            <person name="Qi Y."/>
            <person name="Xu X."/>
            <person name="Gao Z."/>
            <person name="Pan H."/>
            <person name="Jian J."/>
            <person name="Tian Y."/>
            <person name="Yue Z."/>
            <person name="Xu Y."/>
        </authorList>
    </citation>
    <scope>NUCLEOTIDE SEQUENCE [LARGE SCALE GENOMIC DNA]</scope>
    <source>
        <strain evidence="3">cv. Dabenzi</strain>
    </source>
</reference>
<dbReference type="Proteomes" id="UP000197138">
    <property type="component" value="Unassembled WGS sequence"/>
</dbReference>
<evidence type="ECO:0000313" key="1">
    <source>
        <dbReference type="EMBL" id="OWM87938.1"/>
    </source>
</evidence>
<keyword evidence="4" id="KW-1185">Reference proteome</keyword>
<gene>
    <name evidence="1" type="ORF">CDL15_Pgr000355</name>
    <name evidence="2" type="ORF">CRG98_012315</name>
</gene>
<proteinExistence type="predicted"/>
<dbReference type="AlphaFoldDB" id="A0A218XSZ9"/>
<protein>
    <submittedName>
        <fullName evidence="1">Uncharacterized protein</fullName>
    </submittedName>
</protein>